<feature type="compositionally biased region" description="Polar residues" evidence="1">
    <location>
        <begin position="497"/>
        <end position="522"/>
    </location>
</feature>
<feature type="compositionally biased region" description="Low complexity" evidence="1">
    <location>
        <begin position="19"/>
        <end position="64"/>
    </location>
</feature>
<dbReference type="Proteomes" id="UP001233271">
    <property type="component" value="Chromosome 6"/>
</dbReference>
<proteinExistence type="predicted"/>
<accession>A0AA48L7W5</accession>
<protein>
    <submittedName>
        <fullName evidence="2">Uncharacterized protein</fullName>
    </submittedName>
</protein>
<dbReference type="RefSeq" id="XP_060458858.1">
    <property type="nucleotide sequence ID" value="XM_060602468.1"/>
</dbReference>
<evidence type="ECO:0000313" key="2">
    <source>
        <dbReference type="EMBL" id="BEI93593.1"/>
    </source>
</evidence>
<reference evidence="2" key="1">
    <citation type="journal article" date="2023" name="BMC Genomics">
        <title>Chromosome-level genome assemblies of Cutaneotrichosporon spp. (Trichosporonales, Basidiomycota) reveal imbalanced evolution between nucleotide sequences and chromosome synteny.</title>
        <authorList>
            <person name="Kobayashi Y."/>
            <person name="Kayamori A."/>
            <person name="Aoki K."/>
            <person name="Shiwa Y."/>
            <person name="Matsutani M."/>
            <person name="Fujita N."/>
            <person name="Sugita T."/>
            <person name="Iwasaki W."/>
            <person name="Tanaka N."/>
            <person name="Takashima M."/>
        </authorList>
    </citation>
    <scope>NUCLEOTIDE SEQUENCE</scope>
    <source>
        <strain evidence="2">HIS019</strain>
    </source>
</reference>
<feature type="region of interest" description="Disordered" evidence="1">
    <location>
        <begin position="637"/>
        <end position="758"/>
    </location>
</feature>
<feature type="region of interest" description="Disordered" evidence="1">
    <location>
        <begin position="282"/>
        <end position="323"/>
    </location>
</feature>
<sequence length="763" mass="81238">MLQHPHPHQMFERARACPGGAALSLSPSPSHSHQYDSPSPTFSSSSPARQRSRSVSASTSAHTPSAHDHDNDPILPHTQAYHHALRNASGSGSHSPYSSFPSFIAVDPPPSSPQKRCNPPVRAAQPKRTPPSPSKPKSRPASPVRPRSRSGSPSKAKPSPINNPNPPQNHRARARSFTQSQHQFQPAATASRSRPTTPSTPTSGAGAGHSRIPQRPRAYSASAAEEVETLADTSPPPLPPLPLVDHARALESALTTVPYSPRQAFPGDLATYDMSVSTRAPQAVGLPGSVSGIPVLKPRTRSSPRSPSPEFPDGTERLADELPPFRVDLDAALAEIEDELEVRAHERYASAQRAPRTPNSATFANVTPGSTPPSSFGSASVSAPVSKIRPPKQRPRPSLPSGAYNGAGPASVPTGAAAARKGIKPRAGSVPLDPNSVTPKSKDGLGRAASYSTSPDGRSKSMPRRRHGSDTAQLAAVQRRPAPTLSTPPAGRRAAPRSSTNARSNSLSNRTNPSPPTQSQSKLGIAAHFVPPETTFTPPKGADWDDVVLPTVARKTGITVSQNGHSLEQGHRYSHSANYSLGSYSFGSTQPHEDDLLAVEWDRDGKPVRWERQRVKEGLSEDDFAANRAAAGAMQWTVDDFGAPAQSKRSSRSQDAENIEMVPIRNPPMQLEPAPARPPRAAGRKSVPSSPQPLQQPFVPQQVQGPAPVPPIHAHGQHAQQPFPRPMDIAMSTSPKSPRDGKHGRKRRDEDDIKTGGCACVIM</sequence>
<feature type="region of interest" description="Disordered" evidence="1">
    <location>
        <begin position="347"/>
        <end position="525"/>
    </location>
</feature>
<feature type="region of interest" description="Disordered" evidence="1">
    <location>
        <begin position="1"/>
        <end position="244"/>
    </location>
</feature>
<dbReference type="EMBL" id="AP028217">
    <property type="protein sequence ID" value="BEI93593.1"/>
    <property type="molecule type" value="Genomic_DNA"/>
</dbReference>
<evidence type="ECO:0000256" key="1">
    <source>
        <dbReference type="SAM" id="MobiDB-lite"/>
    </source>
</evidence>
<dbReference type="KEGG" id="ccac:CcaHIS019_0600520"/>
<feature type="compositionally biased region" description="Low complexity" evidence="1">
    <location>
        <begin position="139"/>
        <end position="160"/>
    </location>
</feature>
<name>A0AA48L7W5_9TREE</name>
<keyword evidence="3" id="KW-1185">Reference proteome</keyword>
<gene>
    <name evidence="2" type="ORF">CcaverHIS019_0600520</name>
</gene>
<feature type="compositionally biased region" description="Low complexity" evidence="1">
    <location>
        <begin position="367"/>
        <end position="386"/>
    </location>
</feature>
<feature type="compositionally biased region" description="Low complexity" evidence="1">
    <location>
        <begin position="186"/>
        <end position="204"/>
    </location>
</feature>
<organism evidence="2 3">
    <name type="scientific">Cutaneotrichosporon cavernicola</name>
    <dbReference type="NCBI Taxonomy" id="279322"/>
    <lineage>
        <taxon>Eukaryota</taxon>
        <taxon>Fungi</taxon>
        <taxon>Dikarya</taxon>
        <taxon>Basidiomycota</taxon>
        <taxon>Agaricomycotina</taxon>
        <taxon>Tremellomycetes</taxon>
        <taxon>Trichosporonales</taxon>
        <taxon>Trichosporonaceae</taxon>
        <taxon>Cutaneotrichosporon</taxon>
    </lineage>
</organism>
<dbReference type="GeneID" id="85497463"/>
<evidence type="ECO:0000313" key="3">
    <source>
        <dbReference type="Proteomes" id="UP001233271"/>
    </source>
</evidence>
<dbReference type="AlphaFoldDB" id="A0AA48L7W5"/>
<feature type="compositionally biased region" description="Low complexity" evidence="1">
    <location>
        <begin position="89"/>
        <end position="103"/>
    </location>
</feature>
<feature type="compositionally biased region" description="Low complexity" evidence="1">
    <location>
        <begin position="686"/>
        <end position="706"/>
    </location>
</feature>
<feature type="compositionally biased region" description="Basic and acidic residues" evidence="1">
    <location>
        <begin position="737"/>
        <end position="754"/>
    </location>
</feature>